<name>A0ABD1EEU7_HYPHA</name>
<sequence length="128" mass="15339">MEHSAERYEKYRTLFWDRFEDHTNILVPQFLKDIFRFYNLDNAALSEMTGPVDCIIHQIESSVKSNIFYFVKENPKSFEFVRKYWGPLKLFQFDMGTKLIIEKLINYANQNPRFAEGIVQSSEIRNIK</sequence>
<dbReference type="EMBL" id="JBDJPC010000008">
    <property type="protein sequence ID" value="KAL1493085.1"/>
    <property type="molecule type" value="Genomic_DNA"/>
</dbReference>
<evidence type="ECO:0000313" key="1">
    <source>
        <dbReference type="EMBL" id="KAL1493085.1"/>
    </source>
</evidence>
<protein>
    <submittedName>
        <fullName evidence="1">Uncharacterized protein</fullName>
    </submittedName>
</protein>
<dbReference type="AlphaFoldDB" id="A0ABD1EEU7"/>
<proteinExistence type="predicted"/>
<comment type="caution">
    <text evidence="1">The sequence shown here is derived from an EMBL/GenBank/DDBJ whole genome shotgun (WGS) entry which is preliminary data.</text>
</comment>
<evidence type="ECO:0000313" key="2">
    <source>
        <dbReference type="Proteomes" id="UP001566132"/>
    </source>
</evidence>
<keyword evidence="2" id="KW-1185">Reference proteome</keyword>
<reference evidence="1 2" key="1">
    <citation type="submission" date="2024-05" db="EMBL/GenBank/DDBJ databases">
        <title>Genetic variation in Jamaican populations of the coffee berry borer (Hypothenemus hampei).</title>
        <authorList>
            <person name="Errbii M."/>
            <person name="Myrie A."/>
        </authorList>
    </citation>
    <scope>NUCLEOTIDE SEQUENCE [LARGE SCALE GENOMIC DNA]</scope>
    <source>
        <strain evidence="1">JA-Hopewell-2020-01-JO</strain>
        <tissue evidence="1">Whole body</tissue>
    </source>
</reference>
<organism evidence="1 2">
    <name type="scientific">Hypothenemus hampei</name>
    <name type="common">Coffee berry borer</name>
    <dbReference type="NCBI Taxonomy" id="57062"/>
    <lineage>
        <taxon>Eukaryota</taxon>
        <taxon>Metazoa</taxon>
        <taxon>Ecdysozoa</taxon>
        <taxon>Arthropoda</taxon>
        <taxon>Hexapoda</taxon>
        <taxon>Insecta</taxon>
        <taxon>Pterygota</taxon>
        <taxon>Neoptera</taxon>
        <taxon>Endopterygota</taxon>
        <taxon>Coleoptera</taxon>
        <taxon>Polyphaga</taxon>
        <taxon>Cucujiformia</taxon>
        <taxon>Curculionidae</taxon>
        <taxon>Scolytinae</taxon>
        <taxon>Hypothenemus</taxon>
    </lineage>
</organism>
<dbReference type="Proteomes" id="UP001566132">
    <property type="component" value="Unassembled WGS sequence"/>
</dbReference>
<accession>A0ABD1EEU7</accession>
<gene>
    <name evidence="1" type="ORF">ABEB36_011215</name>
</gene>